<gene>
    <name evidence="2" type="ORF">chiPu_0029680</name>
</gene>
<proteinExistence type="predicted"/>
<accession>A0A401TSN4</accession>
<evidence type="ECO:0000313" key="3">
    <source>
        <dbReference type="Proteomes" id="UP000287033"/>
    </source>
</evidence>
<dbReference type="AlphaFoldDB" id="A0A401TSN4"/>
<feature type="region of interest" description="Disordered" evidence="1">
    <location>
        <begin position="1"/>
        <end position="26"/>
    </location>
</feature>
<protein>
    <submittedName>
        <fullName evidence="2">Uncharacterized protein</fullName>
    </submittedName>
</protein>
<reference evidence="2 3" key="1">
    <citation type="journal article" date="2018" name="Nat. Ecol. Evol.">
        <title>Shark genomes provide insights into elasmobranch evolution and the origin of vertebrates.</title>
        <authorList>
            <person name="Hara Y"/>
            <person name="Yamaguchi K"/>
            <person name="Onimaru K"/>
            <person name="Kadota M"/>
            <person name="Koyanagi M"/>
            <person name="Keeley SD"/>
            <person name="Tatsumi K"/>
            <person name="Tanaka K"/>
            <person name="Motone F"/>
            <person name="Kageyama Y"/>
            <person name="Nozu R"/>
            <person name="Adachi N"/>
            <person name="Nishimura O"/>
            <person name="Nakagawa R"/>
            <person name="Tanegashima C"/>
            <person name="Kiyatake I"/>
            <person name="Matsumoto R"/>
            <person name="Murakumo K"/>
            <person name="Nishida K"/>
            <person name="Terakita A"/>
            <person name="Kuratani S"/>
            <person name="Sato K"/>
            <person name="Hyodo S Kuraku.S."/>
        </authorList>
    </citation>
    <scope>NUCLEOTIDE SEQUENCE [LARGE SCALE GENOMIC DNA]</scope>
</reference>
<name>A0A401TSN4_CHIPU</name>
<comment type="caution">
    <text evidence="2">The sequence shown here is derived from an EMBL/GenBank/DDBJ whole genome shotgun (WGS) entry which is preliminary data.</text>
</comment>
<evidence type="ECO:0000313" key="2">
    <source>
        <dbReference type="EMBL" id="GCC45681.1"/>
    </source>
</evidence>
<keyword evidence="3" id="KW-1185">Reference proteome</keyword>
<sequence length="82" mass="8621">RFRSLEGGRRQQAQSADSGSPRGRHDAVRWRVAGRADRPVRALGVPAAFVTTRLRRGDLGAIQAISVSRAANCAVAADAPAG</sequence>
<dbReference type="Proteomes" id="UP000287033">
    <property type="component" value="Unassembled WGS sequence"/>
</dbReference>
<feature type="non-terminal residue" evidence="2">
    <location>
        <position position="1"/>
    </location>
</feature>
<dbReference type="EMBL" id="BEZZ01163213">
    <property type="protein sequence ID" value="GCC45681.1"/>
    <property type="molecule type" value="Genomic_DNA"/>
</dbReference>
<evidence type="ECO:0000256" key="1">
    <source>
        <dbReference type="SAM" id="MobiDB-lite"/>
    </source>
</evidence>
<organism evidence="2 3">
    <name type="scientific">Chiloscyllium punctatum</name>
    <name type="common">Brownbanded bambooshark</name>
    <name type="synonym">Hemiscyllium punctatum</name>
    <dbReference type="NCBI Taxonomy" id="137246"/>
    <lineage>
        <taxon>Eukaryota</taxon>
        <taxon>Metazoa</taxon>
        <taxon>Chordata</taxon>
        <taxon>Craniata</taxon>
        <taxon>Vertebrata</taxon>
        <taxon>Chondrichthyes</taxon>
        <taxon>Elasmobranchii</taxon>
        <taxon>Galeomorphii</taxon>
        <taxon>Galeoidea</taxon>
        <taxon>Orectolobiformes</taxon>
        <taxon>Hemiscylliidae</taxon>
        <taxon>Chiloscyllium</taxon>
    </lineage>
</organism>